<feature type="DNA-binding region" description="OmpR/PhoB-type" evidence="5">
    <location>
        <begin position="1"/>
        <end position="98"/>
    </location>
</feature>
<dbReference type="InterPro" id="IPR027417">
    <property type="entry name" value="P-loop_NTPase"/>
</dbReference>
<evidence type="ECO:0000256" key="5">
    <source>
        <dbReference type="PROSITE-ProRule" id="PRU01091"/>
    </source>
</evidence>
<dbReference type="PANTHER" id="PTHR35807:SF1">
    <property type="entry name" value="TRANSCRIPTIONAL REGULATOR REDD"/>
    <property type="match status" value="1"/>
</dbReference>
<dbReference type="SUPFAM" id="SSF48452">
    <property type="entry name" value="TPR-like"/>
    <property type="match status" value="1"/>
</dbReference>
<dbReference type="SUPFAM" id="SSF52540">
    <property type="entry name" value="P-loop containing nucleoside triphosphate hydrolases"/>
    <property type="match status" value="1"/>
</dbReference>
<proteinExistence type="inferred from homology"/>
<dbReference type="Gene3D" id="1.10.10.10">
    <property type="entry name" value="Winged helix-like DNA-binding domain superfamily/Winged helix DNA-binding domain"/>
    <property type="match status" value="1"/>
</dbReference>
<dbReference type="Pfam" id="PF13191">
    <property type="entry name" value="AAA_16"/>
    <property type="match status" value="1"/>
</dbReference>
<keyword evidence="4" id="KW-0804">Transcription</keyword>
<dbReference type="EMBL" id="JACHMP010000001">
    <property type="protein sequence ID" value="MBB5822443.1"/>
    <property type="molecule type" value="Genomic_DNA"/>
</dbReference>
<dbReference type="InterPro" id="IPR005158">
    <property type="entry name" value="BTAD"/>
</dbReference>
<sequence length="1120" mass="122193">MRFQVLGSVGVYDDDGTPVDLRGPRQRAVLARLLIAQGAVVSTDTLIEDLYDGSPPASALSTLQSYMSNLRRVIEPERVRHAPPQVLIGRQPGYLLAAADVDALEFAELVNRSEFRSPDEALASLDRALRLWRGVPYGEFADRTWAVTEVHRLGELRLVAVERRAQALLDLGRPQPVINELEVETLDHPLRERLWCLLALALYRTGRQADALAVLRRAREVLAEQLGLDPGPELRALEEDILRQVESLDPVRATAVLLAAAPSAQRRVVLGRERQFAALQSLLDRGGTAVAAVTGEAGIGKTFLLEAFRDHCADLGYLVLWGSCHDIHGAPPLWPWFQVLGALAQHHPPPDRPALAGLLDDEKPSGSTEAARLRRNQAVAEWLITAARTQPLVVVLDDLHWADPASLELLKDVIMLTGRPAGNATLKIVTAFRDTAFQGTAFRGTAAHAPVPDGGCGLSADDMLARLVPYDLHPIRLRGLDADAVRSIAANMGAEVDEPTALRLADRTGGNPYFVRESVRLLAEGRPLSEVPDAVVKVIRQRIGALAPQVGEVLGIAAVIGRDFDPGIVAEVCQSEVYGPLDQAAQAGLIVPHAGRMVFTHDLVCETLIRDIPPLRKAIIHRDVMAALSRRPGIDVAVIAHHAVEAGHAAYGEAVRWARAAAEQASLRLAYDEAAMWWSRAIAAHGASAGDATDHLELLLRHVQALLESGDAIGARWARGEAIRAADRAGAGPESTARALTALDAPSIWTLRNPYEPVDLRLVHRFESALRELPDTDGPERARLLGGLAQELYDGTDDPHRAALSSEAIDMARRLGDPRLLLQMLNARYLSLPAFAAHATEPLEIAAEMLETAVRAEEPGFELLAQMIFSHHRMEMFDLAGADRAAARCDAMLERLPLPWPRFQHTVWQANRLVLAGRFDDAEARYDEAERQAERIGMWHAGAVVTAGRIFLRYHRGTLAGAGTLVNVIAGIHPSADRDLRVLLLCEQGRAGEARELVSDGWPPRVRDWSWLTMTCLQGAAQAAVGDVTACRVTYAELLPYSGYISVSSAVATLGPVDWFLARLASATGHHDAAARHLATLARLADRNGLPWWRDRAEVAARALPTRPCDRRQEWYANVR</sequence>
<reference evidence="7 8" key="1">
    <citation type="submission" date="2020-08" db="EMBL/GenBank/DDBJ databases">
        <title>Sequencing the genomes of 1000 actinobacteria strains.</title>
        <authorList>
            <person name="Klenk H.-P."/>
        </authorList>
    </citation>
    <scope>NUCLEOTIDE SEQUENCE [LARGE SCALE GENOMIC DNA]</scope>
    <source>
        <strain evidence="7 8">DSM 46887</strain>
    </source>
</reference>
<dbReference type="Pfam" id="PF00486">
    <property type="entry name" value="Trans_reg_C"/>
    <property type="match status" value="1"/>
</dbReference>
<dbReference type="InterPro" id="IPR016032">
    <property type="entry name" value="Sig_transdc_resp-reg_C-effctor"/>
</dbReference>
<evidence type="ECO:0000313" key="7">
    <source>
        <dbReference type="EMBL" id="MBB5822443.1"/>
    </source>
</evidence>
<dbReference type="InterPro" id="IPR051677">
    <property type="entry name" value="AfsR-DnrI-RedD_regulator"/>
</dbReference>
<dbReference type="GO" id="GO:0006355">
    <property type="term" value="P:regulation of DNA-templated transcription"/>
    <property type="evidence" value="ECO:0007669"/>
    <property type="project" value="InterPro"/>
</dbReference>
<feature type="domain" description="OmpR/PhoB-type" evidence="6">
    <location>
        <begin position="1"/>
        <end position="98"/>
    </location>
</feature>
<dbReference type="CDD" id="cd15831">
    <property type="entry name" value="BTAD"/>
    <property type="match status" value="1"/>
</dbReference>
<keyword evidence="8" id="KW-1185">Reference proteome</keyword>
<dbReference type="Pfam" id="PF03704">
    <property type="entry name" value="BTAD"/>
    <property type="match status" value="1"/>
</dbReference>
<name>A0A7W9ILP3_9ACTN</name>
<keyword evidence="2" id="KW-0805">Transcription regulation</keyword>
<dbReference type="Gene3D" id="1.25.40.10">
    <property type="entry name" value="Tetratricopeptide repeat domain"/>
    <property type="match status" value="1"/>
</dbReference>
<evidence type="ECO:0000256" key="3">
    <source>
        <dbReference type="ARBA" id="ARBA00023125"/>
    </source>
</evidence>
<protein>
    <submittedName>
        <fullName evidence="7">DNA-binding SARP family transcriptional activator</fullName>
    </submittedName>
</protein>
<evidence type="ECO:0000256" key="4">
    <source>
        <dbReference type="ARBA" id="ARBA00023163"/>
    </source>
</evidence>
<dbReference type="PANTHER" id="PTHR35807">
    <property type="entry name" value="TRANSCRIPTIONAL REGULATOR REDD-RELATED"/>
    <property type="match status" value="1"/>
</dbReference>
<dbReference type="InterPro" id="IPR001867">
    <property type="entry name" value="OmpR/PhoB-type_DNA-bd"/>
</dbReference>
<evidence type="ECO:0000256" key="1">
    <source>
        <dbReference type="ARBA" id="ARBA00005820"/>
    </source>
</evidence>
<dbReference type="SMART" id="SM00862">
    <property type="entry name" value="Trans_reg_C"/>
    <property type="match status" value="1"/>
</dbReference>
<dbReference type="InterPro" id="IPR041664">
    <property type="entry name" value="AAA_16"/>
</dbReference>
<dbReference type="SUPFAM" id="SSF46894">
    <property type="entry name" value="C-terminal effector domain of the bipartite response regulators"/>
    <property type="match status" value="1"/>
</dbReference>
<dbReference type="InterPro" id="IPR036388">
    <property type="entry name" value="WH-like_DNA-bd_sf"/>
</dbReference>
<evidence type="ECO:0000259" key="6">
    <source>
        <dbReference type="PROSITE" id="PS51755"/>
    </source>
</evidence>
<evidence type="ECO:0000256" key="2">
    <source>
        <dbReference type="ARBA" id="ARBA00023015"/>
    </source>
</evidence>
<dbReference type="RefSeq" id="WP_184541590.1">
    <property type="nucleotide sequence ID" value="NZ_JACHMP010000001.1"/>
</dbReference>
<dbReference type="PROSITE" id="PS51755">
    <property type="entry name" value="OMPR_PHOB"/>
    <property type="match status" value="1"/>
</dbReference>
<dbReference type="Proteomes" id="UP000540685">
    <property type="component" value="Unassembled WGS sequence"/>
</dbReference>
<evidence type="ECO:0000313" key="8">
    <source>
        <dbReference type="Proteomes" id="UP000540685"/>
    </source>
</evidence>
<dbReference type="GO" id="GO:0003677">
    <property type="term" value="F:DNA binding"/>
    <property type="evidence" value="ECO:0007669"/>
    <property type="project" value="UniProtKB-UniRule"/>
</dbReference>
<comment type="similarity">
    <text evidence="1">Belongs to the AfsR/DnrI/RedD regulatory family.</text>
</comment>
<gene>
    <name evidence="7" type="ORF">F4562_005505</name>
</gene>
<dbReference type="AlphaFoldDB" id="A0A7W9ILP3"/>
<dbReference type="GO" id="GO:0000160">
    <property type="term" value="P:phosphorelay signal transduction system"/>
    <property type="evidence" value="ECO:0007669"/>
    <property type="project" value="InterPro"/>
</dbReference>
<keyword evidence="3 5" id="KW-0238">DNA-binding</keyword>
<accession>A0A7W9ILP3</accession>
<comment type="caution">
    <text evidence="7">The sequence shown here is derived from an EMBL/GenBank/DDBJ whole genome shotgun (WGS) entry which is preliminary data.</text>
</comment>
<organism evidence="7 8">
    <name type="scientific">Streptosporangium becharense</name>
    <dbReference type="NCBI Taxonomy" id="1816182"/>
    <lineage>
        <taxon>Bacteria</taxon>
        <taxon>Bacillati</taxon>
        <taxon>Actinomycetota</taxon>
        <taxon>Actinomycetes</taxon>
        <taxon>Streptosporangiales</taxon>
        <taxon>Streptosporangiaceae</taxon>
        <taxon>Streptosporangium</taxon>
    </lineage>
</organism>
<dbReference type="SMART" id="SM01043">
    <property type="entry name" value="BTAD"/>
    <property type="match status" value="1"/>
</dbReference>
<dbReference type="InterPro" id="IPR011990">
    <property type="entry name" value="TPR-like_helical_dom_sf"/>
</dbReference>